<keyword evidence="1" id="KW-0547">Nucleotide-binding</keyword>
<feature type="domain" description="ATPase AAA-type core" evidence="4">
    <location>
        <begin position="370"/>
        <end position="552"/>
    </location>
</feature>
<keyword evidence="2" id="KW-0067">ATP-binding</keyword>
<gene>
    <name evidence="5" type="ORF">SLS56_001622</name>
</gene>
<reference evidence="5 6" key="1">
    <citation type="submission" date="2024-02" db="EMBL/GenBank/DDBJ databases">
        <title>De novo assembly and annotation of 12 fungi associated with fruit tree decline syndrome in Ontario, Canada.</title>
        <authorList>
            <person name="Sulman M."/>
            <person name="Ellouze W."/>
            <person name="Ilyukhin E."/>
        </authorList>
    </citation>
    <scope>NUCLEOTIDE SEQUENCE [LARGE SCALE GENOMIC DNA]</scope>
    <source>
        <strain evidence="5 6">M1-105</strain>
    </source>
</reference>
<dbReference type="SUPFAM" id="SSF52540">
    <property type="entry name" value="P-loop containing nucleoside triphosphate hydrolases"/>
    <property type="match status" value="1"/>
</dbReference>
<evidence type="ECO:0000313" key="6">
    <source>
        <dbReference type="Proteomes" id="UP001521116"/>
    </source>
</evidence>
<name>A0ABR3T7P3_9PEZI</name>
<feature type="region of interest" description="Disordered" evidence="3">
    <location>
        <begin position="36"/>
        <end position="85"/>
    </location>
</feature>
<accession>A0ABR3T7P3</accession>
<evidence type="ECO:0000256" key="2">
    <source>
        <dbReference type="ARBA" id="ARBA00022840"/>
    </source>
</evidence>
<dbReference type="InterPro" id="IPR003959">
    <property type="entry name" value="ATPase_AAA_core"/>
</dbReference>
<feature type="compositionally biased region" description="Polar residues" evidence="3">
    <location>
        <begin position="109"/>
        <end position="125"/>
    </location>
</feature>
<dbReference type="Proteomes" id="UP001521116">
    <property type="component" value="Unassembled WGS sequence"/>
</dbReference>
<evidence type="ECO:0000256" key="3">
    <source>
        <dbReference type="SAM" id="MobiDB-lite"/>
    </source>
</evidence>
<evidence type="ECO:0000256" key="1">
    <source>
        <dbReference type="ARBA" id="ARBA00022741"/>
    </source>
</evidence>
<keyword evidence="6" id="KW-1185">Reference proteome</keyword>
<dbReference type="PANTHER" id="PTHR11638:SF18">
    <property type="entry name" value="HEAT SHOCK PROTEIN 104"/>
    <property type="match status" value="1"/>
</dbReference>
<evidence type="ECO:0000259" key="4">
    <source>
        <dbReference type="Pfam" id="PF07724"/>
    </source>
</evidence>
<dbReference type="EMBL" id="JAJVDC020000010">
    <property type="protein sequence ID" value="KAL1635570.1"/>
    <property type="molecule type" value="Genomic_DNA"/>
</dbReference>
<dbReference type="InterPro" id="IPR027417">
    <property type="entry name" value="P-loop_NTPase"/>
</dbReference>
<feature type="region of interest" description="Disordered" evidence="3">
    <location>
        <begin position="97"/>
        <end position="127"/>
    </location>
</feature>
<dbReference type="Pfam" id="PF07724">
    <property type="entry name" value="AAA_2"/>
    <property type="match status" value="1"/>
</dbReference>
<evidence type="ECO:0000313" key="5">
    <source>
        <dbReference type="EMBL" id="KAL1635570.1"/>
    </source>
</evidence>
<organism evidence="5 6">
    <name type="scientific">Neofusicoccum ribis</name>
    <dbReference type="NCBI Taxonomy" id="45134"/>
    <lineage>
        <taxon>Eukaryota</taxon>
        <taxon>Fungi</taxon>
        <taxon>Dikarya</taxon>
        <taxon>Ascomycota</taxon>
        <taxon>Pezizomycotina</taxon>
        <taxon>Dothideomycetes</taxon>
        <taxon>Dothideomycetes incertae sedis</taxon>
        <taxon>Botryosphaeriales</taxon>
        <taxon>Botryosphaeriaceae</taxon>
        <taxon>Neofusicoccum</taxon>
    </lineage>
</organism>
<comment type="caution">
    <text evidence="5">The sequence shown here is derived from an EMBL/GenBank/DDBJ whole genome shotgun (WGS) entry which is preliminary data.</text>
</comment>
<dbReference type="PANTHER" id="PTHR11638">
    <property type="entry name" value="ATP-DEPENDENT CLP PROTEASE"/>
    <property type="match status" value="1"/>
</dbReference>
<feature type="region of interest" description="Disordered" evidence="3">
    <location>
        <begin position="700"/>
        <end position="731"/>
    </location>
</feature>
<proteinExistence type="predicted"/>
<feature type="compositionally biased region" description="Basic and acidic residues" evidence="3">
    <location>
        <begin position="714"/>
        <end position="731"/>
    </location>
</feature>
<feature type="compositionally biased region" description="Low complexity" evidence="3">
    <location>
        <begin position="58"/>
        <end position="77"/>
    </location>
</feature>
<sequence>MPRPKTMAPKDHKFLYLHRDLIHYSESWSDFAKDCEARAARASQYSSPERLSSHHRASAVPTPLSSSDSSSEPASKPITPSTTTHEDLTASIMATQANQGIPRQPGEASPTSTQRSRPTPESDTNAIGMAAPISDSIELPVLAAPSGNVNEALANVSSKRFNIDTVCAALQHGCSIKSLSEYLGTYAVETLKSQMNNKIDGRARPLFYAIDYAINHDNLSAIELLFAYGADPNAYMTADGQSCRIPVLSFAIVRGSYKLKNTLPIVKMLLSAGAKPVLTPIASGTNTSFVSQWALICNASVNVSHAYFLQSAQRGDSSPTGLKKQLASIHGLFDLLTIDNYLVGQENALKLVKDSVFAHIATNSQHPLVMAFAGPSGHGKTEMASQMGKLLSLQITAIDCAHMKHDTDLFGSRNGYKRSEEGSQLNNFLAKHDGGRAVIFLDEFDKTPQEIRHSLLLVCDSGKLQSLPCTTLLHTGSVYHDRRNNKSIDCSKTLWVLATNLGEHEIKSSHEKKMSLEESGTNVDIPIASIQQEILEKFKDTFGAPFTGRVDVVVPFLPFTPIEQAVVAHSLLLELADELRLPIDCCPAVKRYIGHSHLDLGNGLEVAQYIADSCYNSELGARSLKRGIEELKRKFVMAYCEAHPTEVSEDFNDQPVRRFRAQVRRKMDDKKDLVIIYQGPTDVYSERGCTTGEAAGRSVEEYDYDSLSSSLGSSDHEDDRFLRDRPQPNTT</sequence>
<protein>
    <recommendedName>
        <fullName evidence="4">ATPase AAA-type core domain-containing protein</fullName>
    </recommendedName>
</protein>
<dbReference type="Gene3D" id="3.40.50.300">
    <property type="entry name" value="P-loop containing nucleotide triphosphate hydrolases"/>
    <property type="match status" value="1"/>
</dbReference>
<dbReference type="InterPro" id="IPR050130">
    <property type="entry name" value="ClpA_ClpB"/>
</dbReference>
<dbReference type="InterPro" id="IPR036770">
    <property type="entry name" value="Ankyrin_rpt-contain_sf"/>
</dbReference>
<dbReference type="Gene3D" id="1.25.40.20">
    <property type="entry name" value="Ankyrin repeat-containing domain"/>
    <property type="match status" value="1"/>
</dbReference>
<dbReference type="SUPFAM" id="SSF48403">
    <property type="entry name" value="Ankyrin repeat"/>
    <property type="match status" value="1"/>
</dbReference>